<proteinExistence type="predicted"/>
<comment type="caution">
    <text evidence="2">The sequence shown here is derived from an EMBL/GenBank/DDBJ whole genome shotgun (WGS) entry which is preliminary data.</text>
</comment>
<gene>
    <name evidence="2" type="ORF">ASB62_07830</name>
</gene>
<protein>
    <recommendedName>
        <fullName evidence="4">DUF91 domain-containing protein</fullName>
    </recommendedName>
</protein>
<keyword evidence="3" id="KW-1185">Reference proteome</keyword>
<keyword evidence="1" id="KW-0175">Coiled coil</keyword>
<evidence type="ECO:0000313" key="3">
    <source>
        <dbReference type="Proteomes" id="UP000053937"/>
    </source>
</evidence>
<sequence>MKERDIQDYLFLHPEVLFPSGKITEKASEYSIQGKRIDLLFVVDGFRYIVEIKKVPIQREHIGQVVEYYGLMKTYMHDARLKMILVSPSIPEWRSAYLEELGIRCVEIGAVPSDLQEVNRIRKSTMSSQNREKEKQEIVGILDDGAGASFFDIAGPTTPRGMSFTRRMLQDTLVPIKSAYDSYDVIPFCITHSNSPHYYLEYNGAYGHGKNVLSHCGVWWAYRFGFSEEMKKNDVPNISIISNITGLDIIVNAELQPSQKALRQRIEKDLSAFDHLLQEHGGLWLKTYLKYEHQPRAYQWVLADLMAPGEFDGKTILSVQQKHGLDFSEERAFWLNRIIEENHELSEKQIAQLRDKNKTLNLAIRLVYPFKRDASIWSMDLKGQRSEIVEAVNKMKPLIDFFVR</sequence>
<dbReference type="GO" id="GO:0003676">
    <property type="term" value="F:nucleic acid binding"/>
    <property type="evidence" value="ECO:0007669"/>
    <property type="project" value="InterPro"/>
</dbReference>
<evidence type="ECO:0008006" key="4">
    <source>
        <dbReference type="Google" id="ProtNLM"/>
    </source>
</evidence>
<accession>A0A101J7W2</accession>
<dbReference type="Proteomes" id="UP000053937">
    <property type="component" value="Unassembled WGS sequence"/>
</dbReference>
<feature type="coiled-coil region" evidence="1">
    <location>
        <begin position="336"/>
        <end position="363"/>
    </location>
</feature>
<dbReference type="Gene3D" id="3.40.1350.10">
    <property type="match status" value="1"/>
</dbReference>
<evidence type="ECO:0000256" key="1">
    <source>
        <dbReference type="SAM" id="Coils"/>
    </source>
</evidence>
<dbReference type="RefSeq" id="WP_059139349.1">
    <property type="nucleotide sequence ID" value="NZ_LMBR01000201.1"/>
</dbReference>
<dbReference type="InterPro" id="IPR011856">
    <property type="entry name" value="tRNA_endonuc-like_dom_sf"/>
</dbReference>
<reference evidence="2 3" key="1">
    <citation type="submission" date="2015-10" db="EMBL/GenBank/DDBJ databases">
        <title>Draft Genome Sequence of Chlorobium limicola strain Frasassi Growing under Artificial Lighting in the Frasassi Cave System.</title>
        <authorList>
            <person name="Mansor M."/>
            <person name="Macalady J."/>
        </authorList>
    </citation>
    <scope>NUCLEOTIDE SEQUENCE [LARGE SCALE GENOMIC DNA]</scope>
    <source>
        <strain evidence="2 3">Frasassi</strain>
    </source>
</reference>
<name>A0A101J7W2_CHLLI</name>
<organism evidence="2 3">
    <name type="scientific">Chlorobium limicola</name>
    <dbReference type="NCBI Taxonomy" id="1092"/>
    <lineage>
        <taxon>Bacteria</taxon>
        <taxon>Pseudomonadati</taxon>
        <taxon>Chlorobiota</taxon>
        <taxon>Chlorobiia</taxon>
        <taxon>Chlorobiales</taxon>
        <taxon>Chlorobiaceae</taxon>
        <taxon>Chlorobium/Pelodictyon group</taxon>
        <taxon>Chlorobium</taxon>
    </lineage>
</organism>
<evidence type="ECO:0000313" key="2">
    <source>
        <dbReference type="EMBL" id="KUL21868.1"/>
    </source>
</evidence>
<dbReference type="AlphaFoldDB" id="A0A101J7W2"/>
<dbReference type="OrthoDB" id="7057240at2"/>
<dbReference type="EMBL" id="LMBR01000201">
    <property type="protein sequence ID" value="KUL21868.1"/>
    <property type="molecule type" value="Genomic_DNA"/>
</dbReference>